<protein>
    <submittedName>
        <fullName evidence="3">Uncharacterized protein</fullName>
    </submittedName>
</protein>
<evidence type="ECO:0000256" key="1">
    <source>
        <dbReference type="SAM" id="Coils"/>
    </source>
</evidence>
<accession>A0A6J8B0E9</accession>
<evidence type="ECO:0000256" key="2">
    <source>
        <dbReference type="SAM" id="MobiDB-lite"/>
    </source>
</evidence>
<sequence length="181" mass="20822">MSAILEQYKTKLLIAEQDKVHSKREYMNGIEELKVVFEKQMKCRSAEIEECRGELQQAKEKFQRKVERDKLEKGRKSTNVKGKVTDKLGSSWYGDTTKFKYHQGFSLDKPGDSTKTAAIKGKMPTCRKVKDDSSSKEIKSNQRSLPAPPKPAISDGKSEWKPYFMQFNHIAKNMNVLKNKN</sequence>
<feature type="coiled-coil region" evidence="1">
    <location>
        <begin position="41"/>
        <end position="72"/>
    </location>
</feature>
<keyword evidence="1" id="KW-0175">Coiled coil</keyword>
<dbReference type="Proteomes" id="UP000507470">
    <property type="component" value="Unassembled WGS sequence"/>
</dbReference>
<evidence type="ECO:0000313" key="3">
    <source>
        <dbReference type="EMBL" id="CAC5376458.1"/>
    </source>
</evidence>
<dbReference type="AlphaFoldDB" id="A0A6J8B0E9"/>
<evidence type="ECO:0000313" key="4">
    <source>
        <dbReference type="Proteomes" id="UP000507470"/>
    </source>
</evidence>
<feature type="compositionally biased region" description="Basic and acidic residues" evidence="2">
    <location>
        <begin position="128"/>
        <end position="140"/>
    </location>
</feature>
<organism evidence="3 4">
    <name type="scientific">Mytilus coruscus</name>
    <name type="common">Sea mussel</name>
    <dbReference type="NCBI Taxonomy" id="42192"/>
    <lineage>
        <taxon>Eukaryota</taxon>
        <taxon>Metazoa</taxon>
        <taxon>Spiralia</taxon>
        <taxon>Lophotrochozoa</taxon>
        <taxon>Mollusca</taxon>
        <taxon>Bivalvia</taxon>
        <taxon>Autobranchia</taxon>
        <taxon>Pteriomorphia</taxon>
        <taxon>Mytilida</taxon>
        <taxon>Mytiloidea</taxon>
        <taxon>Mytilidae</taxon>
        <taxon>Mytilinae</taxon>
        <taxon>Mytilus</taxon>
    </lineage>
</organism>
<name>A0A6J8B0E9_MYTCO</name>
<gene>
    <name evidence="3" type="ORF">MCOR_13102</name>
</gene>
<feature type="region of interest" description="Disordered" evidence="2">
    <location>
        <begin position="104"/>
        <end position="157"/>
    </location>
</feature>
<proteinExistence type="predicted"/>
<keyword evidence="4" id="KW-1185">Reference proteome</keyword>
<reference evidence="3 4" key="1">
    <citation type="submission" date="2020-06" db="EMBL/GenBank/DDBJ databases">
        <authorList>
            <person name="Li R."/>
            <person name="Bekaert M."/>
        </authorList>
    </citation>
    <scope>NUCLEOTIDE SEQUENCE [LARGE SCALE GENOMIC DNA]</scope>
    <source>
        <strain evidence="4">wild</strain>
    </source>
</reference>
<dbReference type="EMBL" id="CACVKT020002188">
    <property type="protein sequence ID" value="CAC5376458.1"/>
    <property type="molecule type" value="Genomic_DNA"/>
</dbReference>